<dbReference type="GeneID" id="114253001"/>
<protein>
    <submittedName>
        <fullName evidence="2">Uncharacterized protein CG13380</fullName>
    </submittedName>
</protein>
<accession>A0A6J2KN19</accession>
<dbReference type="KEGG" id="bman:114253001"/>
<keyword evidence="1" id="KW-1185">Reference proteome</keyword>
<evidence type="ECO:0000313" key="2">
    <source>
        <dbReference type="RefSeq" id="XP_028043535.1"/>
    </source>
</evidence>
<reference evidence="2" key="1">
    <citation type="submission" date="2025-08" db="UniProtKB">
        <authorList>
            <consortium name="RefSeq"/>
        </authorList>
    </citation>
    <scope>IDENTIFICATION</scope>
    <source>
        <tissue evidence="2">Silk gland</tissue>
    </source>
</reference>
<evidence type="ECO:0000313" key="1">
    <source>
        <dbReference type="Proteomes" id="UP000504629"/>
    </source>
</evidence>
<organism evidence="1 2">
    <name type="scientific">Bombyx mandarina</name>
    <name type="common">Wild silk moth</name>
    <name type="synonym">Wild silkworm</name>
    <dbReference type="NCBI Taxonomy" id="7092"/>
    <lineage>
        <taxon>Eukaryota</taxon>
        <taxon>Metazoa</taxon>
        <taxon>Ecdysozoa</taxon>
        <taxon>Arthropoda</taxon>
        <taxon>Hexapoda</taxon>
        <taxon>Insecta</taxon>
        <taxon>Pterygota</taxon>
        <taxon>Neoptera</taxon>
        <taxon>Endopterygota</taxon>
        <taxon>Lepidoptera</taxon>
        <taxon>Glossata</taxon>
        <taxon>Ditrysia</taxon>
        <taxon>Bombycoidea</taxon>
        <taxon>Bombycidae</taxon>
        <taxon>Bombycinae</taxon>
        <taxon>Bombyx</taxon>
    </lineage>
</organism>
<gene>
    <name evidence="2" type="primary">LOC114253001</name>
</gene>
<dbReference type="OrthoDB" id="6365737at2759"/>
<sequence>MEKTTPIVAAAAGSVRKKMANRIGRGVPEVTDAYSKKCSCNREKATVFCRSCGFYCNGRIRLKCQQHPRVTFLLDISECPKCHSSVFLDEYKTGQS</sequence>
<proteinExistence type="predicted"/>
<dbReference type="Proteomes" id="UP000504629">
    <property type="component" value="Unplaced"/>
</dbReference>
<name>A0A6J2KN19_BOMMA</name>
<dbReference type="AlphaFoldDB" id="A0A6J2KN19"/>
<dbReference type="RefSeq" id="XP_028043535.1">
    <property type="nucleotide sequence ID" value="XM_028187734.1"/>
</dbReference>